<dbReference type="PROSITE" id="PS51077">
    <property type="entry name" value="HTH_ICLR"/>
    <property type="match status" value="1"/>
</dbReference>
<dbReference type="Gene3D" id="1.10.10.10">
    <property type="entry name" value="Winged helix-like DNA-binding domain superfamily/Winged helix DNA-binding domain"/>
    <property type="match status" value="1"/>
</dbReference>
<feature type="domain" description="IclR-ED" evidence="5">
    <location>
        <begin position="71"/>
        <end position="253"/>
    </location>
</feature>
<keyword evidence="1" id="KW-0805">Transcription regulation</keyword>
<feature type="domain" description="HTH iclR-type" evidence="4">
    <location>
        <begin position="9"/>
        <end position="70"/>
    </location>
</feature>
<dbReference type="InterPro" id="IPR014757">
    <property type="entry name" value="Tscrpt_reg_IclR_C"/>
</dbReference>
<evidence type="ECO:0000313" key="7">
    <source>
        <dbReference type="Proteomes" id="UP001499854"/>
    </source>
</evidence>
<dbReference type="InterPro" id="IPR005471">
    <property type="entry name" value="Tscrpt_reg_IclR_N"/>
</dbReference>
<comment type="caution">
    <text evidence="6">The sequence shown here is derived from an EMBL/GenBank/DDBJ whole genome shotgun (WGS) entry which is preliminary data.</text>
</comment>
<dbReference type="InterPro" id="IPR050707">
    <property type="entry name" value="HTH_MetabolicPath_Reg"/>
</dbReference>
<evidence type="ECO:0000256" key="2">
    <source>
        <dbReference type="ARBA" id="ARBA00023125"/>
    </source>
</evidence>
<keyword evidence="2" id="KW-0238">DNA-binding</keyword>
<dbReference type="Pfam" id="PF09339">
    <property type="entry name" value="HTH_IclR"/>
    <property type="match status" value="1"/>
</dbReference>
<dbReference type="Pfam" id="PF01614">
    <property type="entry name" value="IclR_C"/>
    <property type="match status" value="1"/>
</dbReference>
<proteinExistence type="predicted"/>
<dbReference type="SUPFAM" id="SSF46785">
    <property type="entry name" value="Winged helix' DNA-binding domain"/>
    <property type="match status" value="1"/>
</dbReference>
<evidence type="ECO:0000313" key="6">
    <source>
        <dbReference type="EMBL" id="GAA1986396.1"/>
    </source>
</evidence>
<protein>
    <submittedName>
        <fullName evidence="6">IclR family transcriptional regulator</fullName>
    </submittedName>
</protein>
<evidence type="ECO:0000256" key="3">
    <source>
        <dbReference type="ARBA" id="ARBA00023163"/>
    </source>
</evidence>
<organism evidence="6 7">
    <name type="scientific">Catenulispora subtropica</name>
    <dbReference type="NCBI Taxonomy" id="450798"/>
    <lineage>
        <taxon>Bacteria</taxon>
        <taxon>Bacillati</taxon>
        <taxon>Actinomycetota</taxon>
        <taxon>Actinomycetes</taxon>
        <taxon>Catenulisporales</taxon>
        <taxon>Catenulisporaceae</taxon>
        <taxon>Catenulispora</taxon>
    </lineage>
</organism>
<dbReference type="Gene3D" id="3.30.450.40">
    <property type="match status" value="1"/>
</dbReference>
<reference evidence="7" key="1">
    <citation type="journal article" date="2019" name="Int. J. Syst. Evol. Microbiol.">
        <title>The Global Catalogue of Microorganisms (GCM) 10K type strain sequencing project: providing services to taxonomists for standard genome sequencing and annotation.</title>
        <authorList>
            <consortium name="The Broad Institute Genomics Platform"/>
            <consortium name="The Broad Institute Genome Sequencing Center for Infectious Disease"/>
            <person name="Wu L."/>
            <person name="Ma J."/>
        </authorList>
    </citation>
    <scope>NUCLEOTIDE SEQUENCE [LARGE SCALE GENOMIC DNA]</scope>
    <source>
        <strain evidence="7">JCM 16013</strain>
    </source>
</reference>
<dbReference type="PROSITE" id="PS51078">
    <property type="entry name" value="ICLR_ED"/>
    <property type="match status" value="1"/>
</dbReference>
<dbReference type="PANTHER" id="PTHR30136:SF24">
    <property type="entry name" value="HTH-TYPE TRANSCRIPTIONAL REPRESSOR ALLR"/>
    <property type="match status" value="1"/>
</dbReference>
<dbReference type="InterPro" id="IPR036390">
    <property type="entry name" value="WH_DNA-bd_sf"/>
</dbReference>
<dbReference type="InterPro" id="IPR036388">
    <property type="entry name" value="WH-like_DNA-bd_sf"/>
</dbReference>
<accession>A0ABP5DXK1</accession>
<evidence type="ECO:0000259" key="4">
    <source>
        <dbReference type="PROSITE" id="PS51077"/>
    </source>
</evidence>
<dbReference type="InterPro" id="IPR029016">
    <property type="entry name" value="GAF-like_dom_sf"/>
</dbReference>
<dbReference type="RefSeq" id="WP_344660130.1">
    <property type="nucleotide sequence ID" value="NZ_BAAAQM010000037.1"/>
</dbReference>
<sequence>MGNSEQSPVQSVDRAVTILELLARQGDTGVTEIAAELGVHKSTAFRLAAALEKRGLVEQPGERGKYRLGLGLVRLAGAATVRMDLTQQSRPVCERLAVDVAETINVAILDADAAVNVDQVLGPSAITTHNWVGQRTPLHATSSGKVLLAHLPPAALDARLAAPLERFTARTVTDVKVLRKELERVRLEGYACTVEELEEGLNAVAAPVFADNRQVVAAISVSGPSFRLTEERLAQVAGAVRAAAAEVSARLGYVATG</sequence>
<dbReference type="PANTHER" id="PTHR30136">
    <property type="entry name" value="HELIX-TURN-HELIX TRANSCRIPTIONAL REGULATOR, ICLR FAMILY"/>
    <property type="match status" value="1"/>
</dbReference>
<keyword evidence="7" id="KW-1185">Reference proteome</keyword>
<name>A0ABP5DXK1_9ACTN</name>
<evidence type="ECO:0000256" key="1">
    <source>
        <dbReference type="ARBA" id="ARBA00023015"/>
    </source>
</evidence>
<dbReference type="SUPFAM" id="SSF55781">
    <property type="entry name" value="GAF domain-like"/>
    <property type="match status" value="1"/>
</dbReference>
<dbReference type="Proteomes" id="UP001499854">
    <property type="component" value="Unassembled WGS sequence"/>
</dbReference>
<dbReference type="SMART" id="SM00346">
    <property type="entry name" value="HTH_ICLR"/>
    <property type="match status" value="1"/>
</dbReference>
<evidence type="ECO:0000259" key="5">
    <source>
        <dbReference type="PROSITE" id="PS51078"/>
    </source>
</evidence>
<keyword evidence="3" id="KW-0804">Transcription</keyword>
<dbReference type="EMBL" id="BAAAQM010000037">
    <property type="protein sequence ID" value="GAA1986396.1"/>
    <property type="molecule type" value="Genomic_DNA"/>
</dbReference>
<gene>
    <name evidence="6" type="ORF">GCM10009838_56150</name>
</gene>